<protein>
    <recommendedName>
        <fullName evidence="3">Bcl-2 Bcl-2 homology region 1-3 domain-containing protein</fullName>
    </recommendedName>
</protein>
<dbReference type="Proteomes" id="UP000076420">
    <property type="component" value="Unassembled WGS sequence"/>
</dbReference>
<dbReference type="Pfam" id="PF00452">
    <property type="entry name" value="Bcl-2"/>
    <property type="match status" value="1"/>
</dbReference>
<dbReference type="VEuPathDB" id="VectorBase:BGLB023669"/>
<comment type="similarity">
    <text evidence="1">Belongs to the Bcl-2 family.</text>
</comment>
<evidence type="ECO:0000313" key="4">
    <source>
        <dbReference type="EnsemblMetazoa" id="BGLB023669-PA"/>
    </source>
</evidence>
<dbReference type="VEuPathDB" id="VectorBase:BGLAX_034772"/>
<dbReference type="InterPro" id="IPR046371">
    <property type="entry name" value="Bcl-2_BH1-3"/>
</dbReference>
<dbReference type="GO" id="GO:0005741">
    <property type="term" value="C:mitochondrial outer membrane"/>
    <property type="evidence" value="ECO:0007669"/>
    <property type="project" value="TreeGrafter"/>
</dbReference>
<dbReference type="Gene3D" id="1.10.437.10">
    <property type="entry name" value="Blc2-like"/>
    <property type="match status" value="1"/>
</dbReference>
<dbReference type="GO" id="GO:0001836">
    <property type="term" value="P:release of cytochrome c from mitochondria"/>
    <property type="evidence" value="ECO:0007669"/>
    <property type="project" value="TreeGrafter"/>
</dbReference>
<feature type="domain" description="Bcl-2 Bcl-2 homology region 1-3" evidence="3">
    <location>
        <begin position="60"/>
        <end position="149"/>
    </location>
</feature>
<dbReference type="GO" id="GO:0008630">
    <property type="term" value="P:intrinsic apoptotic signaling pathway in response to DNA damage"/>
    <property type="evidence" value="ECO:0007669"/>
    <property type="project" value="TreeGrafter"/>
</dbReference>
<name>A0A2C9KUF2_BIOGL</name>
<dbReference type="InterPro" id="IPR036834">
    <property type="entry name" value="Bcl-2-like_sf"/>
</dbReference>
<dbReference type="EnsemblMetazoa" id="BGLB023669-RA">
    <property type="protein sequence ID" value="BGLB023669-PA"/>
    <property type="gene ID" value="BGLB023669"/>
</dbReference>
<dbReference type="InterPro" id="IPR020726">
    <property type="entry name" value="Bcl2_BH2_motif_CS"/>
</dbReference>
<dbReference type="GO" id="GO:0042981">
    <property type="term" value="P:regulation of apoptotic process"/>
    <property type="evidence" value="ECO:0007669"/>
    <property type="project" value="InterPro"/>
</dbReference>
<dbReference type="AlphaFoldDB" id="A0A2C9KUF2"/>
<proteinExistence type="inferred from homology"/>
<organism evidence="4 5">
    <name type="scientific">Biomphalaria glabrata</name>
    <name type="common">Bloodfluke planorb</name>
    <name type="synonym">Freshwater snail</name>
    <dbReference type="NCBI Taxonomy" id="6526"/>
    <lineage>
        <taxon>Eukaryota</taxon>
        <taxon>Metazoa</taxon>
        <taxon>Spiralia</taxon>
        <taxon>Lophotrochozoa</taxon>
        <taxon>Mollusca</taxon>
        <taxon>Gastropoda</taxon>
        <taxon>Heterobranchia</taxon>
        <taxon>Euthyneura</taxon>
        <taxon>Panpulmonata</taxon>
        <taxon>Hygrophila</taxon>
        <taxon>Lymnaeoidea</taxon>
        <taxon>Planorbidae</taxon>
        <taxon>Biomphalaria</taxon>
    </lineage>
</organism>
<sequence>MGSIDQSSNVTQFKDRGVRIITSRQTKALLSTLVAYRIGKKTSTQMSLTPEAFALLLEMFSKATDMVEESSATQYIEKFPREGKATSLREIVRNIFPNGEINFGRVLVVFSLAYEMCVQFPDDEDYIIEIMETLVDEFLVDWIVDNGGWEKLIMSCQAKSVPFPKTKLACCIAALAVGGLLVYKRVL</sequence>
<evidence type="ECO:0000313" key="5">
    <source>
        <dbReference type="Proteomes" id="UP000076420"/>
    </source>
</evidence>
<gene>
    <name evidence="4" type="primary">106076867</name>
</gene>
<dbReference type="SUPFAM" id="SSF56854">
    <property type="entry name" value="Bcl-2 inhibitors of programmed cell death"/>
    <property type="match status" value="1"/>
</dbReference>
<dbReference type="SMART" id="SM00337">
    <property type="entry name" value="BCL"/>
    <property type="match status" value="1"/>
</dbReference>
<dbReference type="KEGG" id="bgt:106076867"/>
<dbReference type="InterPro" id="IPR002475">
    <property type="entry name" value="Bcl2-like"/>
</dbReference>
<dbReference type="GO" id="GO:0051400">
    <property type="term" value="F:BH domain binding"/>
    <property type="evidence" value="ECO:0007669"/>
    <property type="project" value="TreeGrafter"/>
</dbReference>
<reference evidence="4" key="1">
    <citation type="submission" date="2020-05" db="UniProtKB">
        <authorList>
            <consortium name="EnsemblMetazoa"/>
        </authorList>
    </citation>
    <scope>IDENTIFICATION</scope>
    <source>
        <strain evidence="4">BB02</strain>
    </source>
</reference>
<evidence type="ECO:0000259" key="3">
    <source>
        <dbReference type="SMART" id="SM00337"/>
    </source>
</evidence>
<dbReference type="OrthoDB" id="6080198at2759"/>
<dbReference type="GO" id="GO:0097192">
    <property type="term" value="P:extrinsic apoptotic signaling pathway in absence of ligand"/>
    <property type="evidence" value="ECO:0007669"/>
    <property type="project" value="TreeGrafter"/>
</dbReference>
<dbReference type="PROSITE" id="PS01258">
    <property type="entry name" value="BH2"/>
    <property type="match status" value="1"/>
</dbReference>
<dbReference type="InterPro" id="IPR026298">
    <property type="entry name" value="Bcl-2_fam"/>
</dbReference>
<evidence type="ECO:0000256" key="1">
    <source>
        <dbReference type="ARBA" id="ARBA00009458"/>
    </source>
</evidence>
<evidence type="ECO:0000256" key="2">
    <source>
        <dbReference type="ARBA" id="ARBA00022703"/>
    </source>
</evidence>
<keyword evidence="2" id="KW-0053">Apoptosis</keyword>
<accession>A0A2C9KUF2</accession>
<dbReference type="PROSITE" id="PS50062">
    <property type="entry name" value="BCL2_FAMILY"/>
    <property type="match status" value="1"/>
</dbReference>
<dbReference type="PANTHER" id="PTHR11256:SF56">
    <property type="entry name" value="BCL-2 BCL-2 HOMOLOGY REGION 1-3 DOMAIN-CONTAINING PROTEIN"/>
    <property type="match status" value="1"/>
</dbReference>
<dbReference type="PANTHER" id="PTHR11256">
    <property type="entry name" value="BCL-2 RELATED"/>
    <property type="match status" value="1"/>
</dbReference>